<dbReference type="Gene3D" id="3.40.1110.10">
    <property type="entry name" value="Calcium-transporting ATPase, cytoplasmic domain N"/>
    <property type="match status" value="1"/>
</dbReference>
<dbReference type="Pfam" id="PF00122">
    <property type="entry name" value="E1-E2_ATPase"/>
    <property type="match status" value="1"/>
</dbReference>
<name>A0A2A3MG57_9PSED</name>
<proteinExistence type="inferred from homology"/>
<dbReference type="InterPro" id="IPR059000">
    <property type="entry name" value="ATPase_P-type_domA"/>
</dbReference>
<dbReference type="Pfam" id="PF00702">
    <property type="entry name" value="Hydrolase"/>
    <property type="match status" value="1"/>
</dbReference>
<feature type="transmembrane region" description="Helical" evidence="10">
    <location>
        <begin position="671"/>
        <end position="691"/>
    </location>
</feature>
<keyword evidence="10" id="KW-0547">Nucleotide-binding</keyword>
<dbReference type="PANTHER" id="PTHR48085">
    <property type="entry name" value="CADMIUM/ZINC-TRANSPORTING ATPASE HMA2-RELATED"/>
    <property type="match status" value="1"/>
</dbReference>
<evidence type="ECO:0000256" key="7">
    <source>
        <dbReference type="ARBA" id="ARBA00023136"/>
    </source>
</evidence>
<dbReference type="Gene3D" id="3.40.50.1000">
    <property type="entry name" value="HAD superfamily/HAD-like"/>
    <property type="match status" value="1"/>
</dbReference>
<dbReference type="InterPro" id="IPR027256">
    <property type="entry name" value="P-typ_ATPase_IB"/>
</dbReference>
<evidence type="ECO:0000256" key="8">
    <source>
        <dbReference type="ARBA" id="ARBA00039097"/>
    </source>
</evidence>
<dbReference type="SUPFAM" id="SSF56784">
    <property type="entry name" value="HAD-like"/>
    <property type="match status" value="1"/>
</dbReference>
<dbReference type="Gene3D" id="2.70.150.10">
    <property type="entry name" value="Calcium-transporting ATPase, cytoplasmic transduction domain A"/>
    <property type="match status" value="1"/>
</dbReference>
<keyword evidence="3 10" id="KW-0812">Transmembrane</keyword>
<evidence type="ECO:0000256" key="2">
    <source>
        <dbReference type="ARBA" id="ARBA00006024"/>
    </source>
</evidence>
<comment type="caution">
    <text evidence="12">The sequence shown here is derived from an EMBL/GenBank/DDBJ whole genome shotgun (WGS) entry which is preliminary data.</text>
</comment>
<dbReference type="InterPro" id="IPR036163">
    <property type="entry name" value="HMA_dom_sf"/>
</dbReference>
<evidence type="ECO:0000256" key="6">
    <source>
        <dbReference type="ARBA" id="ARBA00022989"/>
    </source>
</evidence>
<dbReference type="InterPro" id="IPR044492">
    <property type="entry name" value="P_typ_ATPase_HD_dom"/>
</dbReference>
<dbReference type="GO" id="GO:0005524">
    <property type="term" value="F:ATP binding"/>
    <property type="evidence" value="ECO:0007669"/>
    <property type="project" value="UniProtKB-UniRule"/>
</dbReference>
<dbReference type="SUPFAM" id="SSF81665">
    <property type="entry name" value="Calcium ATPase, transmembrane domain M"/>
    <property type="match status" value="1"/>
</dbReference>
<dbReference type="RefSeq" id="WP_096005283.1">
    <property type="nucleotide sequence ID" value="NZ_NTMR01000016.1"/>
</dbReference>
<evidence type="ECO:0000256" key="10">
    <source>
        <dbReference type="RuleBase" id="RU362081"/>
    </source>
</evidence>
<dbReference type="FunFam" id="2.70.150.10:FF:000002">
    <property type="entry name" value="Copper-transporting ATPase 1, putative"/>
    <property type="match status" value="1"/>
</dbReference>
<keyword evidence="13" id="KW-1185">Reference proteome</keyword>
<keyword evidence="5" id="KW-1278">Translocase</keyword>
<keyword evidence="10" id="KW-1003">Cell membrane</keyword>
<accession>A0A2A3MG57</accession>
<dbReference type="EMBL" id="NTMR01000016">
    <property type="protein sequence ID" value="PBK03806.1"/>
    <property type="molecule type" value="Genomic_DNA"/>
</dbReference>
<dbReference type="InterPro" id="IPR036412">
    <property type="entry name" value="HAD-like_sf"/>
</dbReference>
<comment type="caution">
    <text evidence="10">Lacks conserved residue(s) required for the propagation of feature annotation.</text>
</comment>
<dbReference type="SFLD" id="SFLDG00002">
    <property type="entry name" value="C1.7:_P-type_atpase_like"/>
    <property type="match status" value="1"/>
</dbReference>
<gene>
    <name evidence="12" type="ORF">CNQ84_13005</name>
</gene>
<evidence type="ECO:0000313" key="12">
    <source>
        <dbReference type="EMBL" id="PBK03806.1"/>
    </source>
</evidence>
<reference evidence="12 13" key="1">
    <citation type="submission" date="2017-09" db="EMBL/GenBank/DDBJ databases">
        <title>Pseudomonas abyssi sp. nov. isolated from Abyssopelagic Water.</title>
        <authorList>
            <person name="Wei Y."/>
        </authorList>
    </citation>
    <scope>NUCLEOTIDE SEQUENCE [LARGE SCALE GENOMIC DNA]</scope>
    <source>
        <strain evidence="12 13">MT5</strain>
    </source>
</reference>
<dbReference type="PROSITE" id="PS00154">
    <property type="entry name" value="ATPASE_E1_E2"/>
    <property type="match status" value="1"/>
</dbReference>
<evidence type="ECO:0000256" key="9">
    <source>
        <dbReference type="ARBA" id="ARBA00047308"/>
    </source>
</evidence>
<feature type="transmembrane region" description="Helical" evidence="10">
    <location>
        <begin position="339"/>
        <end position="358"/>
    </location>
</feature>
<keyword evidence="10" id="KW-0067">ATP-binding</keyword>
<comment type="similarity">
    <text evidence="2 10">Belongs to the cation transport ATPase (P-type) (TC 3.A.3) family. Type IB subfamily.</text>
</comment>
<evidence type="ECO:0000256" key="1">
    <source>
        <dbReference type="ARBA" id="ARBA00004370"/>
    </source>
</evidence>
<dbReference type="GO" id="GO:0005886">
    <property type="term" value="C:plasma membrane"/>
    <property type="evidence" value="ECO:0007669"/>
    <property type="project" value="UniProtKB-SubCell"/>
</dbReference>
<evidence type="ECO:0000313" key="13">
    <source>
        <dbReference type="Proteomes" id="UP000242313"/>
    </source>
</evidence>
<dbReference type="SFLD" id="SFLDF00027">
    <property type="entry name" value="p-type_atpase"/>
    <property type="match status" value="1"/>
</dbReference>
<dbReference type="GO" id="GO:0015086">
    <property type="term" value="F:cadmium ion transmembrane transporter activity"/>
    <property type="evidence" value="ECO:0007669"/>
    <property type="project" value="TreeGrafter"/>
</dbReference>
<dbReference type="PROSITE" id="PS01229">
    <property type="entry name" value="COF_2"/>
    <property type="match status" value="1"/>
</dbReference>
<sequence length="724" mass="77009">MPADRSCHAEHSCCAAASAAPTADLQPHEGSMLSRIRILQMDCPTEERLLRARLERRPEVLELHFNLLQRVMTVRHSPQGLDAVLAAIDSLGFTPQLLGDEPAPAAPMRPWWPLAVAGVLALGAEVSHWLDQPGWISALLALVAIALGGLDTYRKGWVAVRQRTLNINALMSIAVTGAVLIGQWPEAAMVMVLFSLAELIEARSLARARDAIGGLLTLAPEQASVRQADGSWVLQPVGEVLLGAEVRVGPGERIALDGEVLEGRSSVDQAPITGESMPVDKQPGATLYAGTINQYGSLVYRTTALAGGTTLARIIQAVEQAQAQRAPTQRLVDRFAARYTPAVCLLALLVAVLPPLLLDGQWLDWVYRALVLLVVACPCALVISTPVTIVSALAAGARRGMLIKGGAYLELGGKLDLVALDKTGTLTEGRPQQTDFELLAGDSPEQVQQLATSLAARSDHPVSRALANACELPRQEVTDFAAQPGQGVSGVIGGQHYYLGNSRLLKQLALRDDALGWRVQLLQREGKSVVLLCTDEQVLALFAVADTLKAGSRDAVRELHALGVETLMLSGDNAPTVQAMATQVGIEQARGNLLPEDKLAAVRAERERGRCVAMVGDGINDTPALAAADMGFAMAAAGTDTAIETADVALMDDDLRKLPAFIRLSRQTVRVLHQNIWLALGCKAVFLALTVAGTATLWMAVFADLGVSLLVVANGLRMLRTAQG</sequence>
<dbReference type="InterPro" id="IPR001757">
    <property type="entry name" value="P_typ_ATPase"/>
</dbReference>
<comment type="subcellular location">
    <subcellularLocation>
        <location evidence="10">Cell membrane</location>
    </subcellularLocation>
    <subcellularLocation>
        <location evidence="1">Membrane</location>
    </subcellularLocation>
</comment>
<keyword evidence="7 10" id="KW-0472">Membrane</keyword>
<dbReference type="PRINTS" id="PR00119">
    <property type="entry name" value="CATATPASE"/>
</dbReference>
<evidence type="ECO:0000259" key="11">
    <source>
        <dbReference type="Pfam" id="PF00122"/>
    </source>
</evidence>
<dbReference type="GO" id="GO:0046872">
    <property type="term" value="F:metal ion binding"/>
    <property type="evidence" value="ECO:0007669"/>
    <property type="project" value="UniProtKB-KW"/>
</dbReference>
<dbReference type="PANTHER" id="PTHR48085:SF5">
    <property type="entry name" value="CADMIUM_ZINC-TRANSPORTING ATPASE HMA4-RELATED"/>
    <property type="match status" value="1"/>
</dbReference>
<dbReference type="AlphaFoldDB" id="A0A2A3MG57"/>
<dbReference type="InterPro" id="IPR023298">
    <property type="entry name" value="ATPase_P-typ_TM_dom_sf"/>
</dbReference>
<dbReference type="InterPro" id="IPR023299">
    <property type="entry name" value="ATPase_P-typ_cyto_dom_N"/>
</dbReference>
<evidence type="ECO:0000256" key="3">
    <source>
        <dbReference type="ARBA" id="ARBA00022692"/>
    </source>
</evidence>
<dbReference type="NCBIfam" id="TIGR01494">
    <property type="entry name" value="ATPase_P-type"/>
    <property type="match status" value="1"/>
</dbReference>
<dbReference type="InterPro" id="IPR018303">
    <property type="entry name" value="ATPase_P-typ_P_site"/>
</dbReference>
<evidence type="ECO:0000256" key="4">
    <source>
        <dbReference type="ARBA" id="ARBA00022723"/>
    </source>
</evidence>
<dbReference type="SFLD" id="SFLDS00003">
    <property type="entry name" value="Haloacid_Dehalogenase"/>
    <property type="match status" value="1"/>
</dbReference>
<dbReference type="NCBIfam" id="TIGR01511">
    <property type="entry name" value="ATPase-IB1_Cu"/>
    <property type="match status" value="1"/>
</dbReference>
<feature type="domain" description="P-type ATPase A" evidence="11">
    <location>
        <begin position="218"/>
        <end position="319"/>
    </location>
</feature>
<dbReference type="NCBIfam" id="TIGR01525">
    <property type="entry name" value="ATPase-IB_hvy"/>
    <property type="match status" value="1"/>
</dbReference>
<dbReference type="Proteomes" id="UP000242313">
    <property type="component" value="Unassembled WGS sequence"/>
</dbReference>
<dbReference type="GO" id="GO:0016463">
    <property type="term" value="F:P-type zinc transporter activity"/>
    <property type="evidence" value="ECO:0007669"/>
    <property type="project" value="UniProtKB-EC"/>
</dbReference>
<dbReference type="GO" id="GO:0016887">
    <property type="term" value="F:ATP hydrolysis activity"/>
    <property type="evidence" value="ECO:0007669"/>
    <property type="project" value="InterPro"/>
</dbReference>
<dbReference type="InterPro" id="IPR051014">
    <property type="entry name" value="Cation_Transport_ATPase_IB"/>
</dbReference>
<evidence type="ECO:0000256" key="5">
    <source>
        <dbReference type="ARBA" id="ARBA00022967"/>
    </source>
</evidence>
<dbReference type="EC" id="7.2.2.12" evidence="8"/>
<dbReference type="SUPFAM" id="SSF55008">
    <property type="entry name" value="HMA, heavy metal-associated domain"/>
    <property type="match status" value="1"/>
</dbReference>
<dbReference type="InterPro" id="IPR008250">
    <property type="entry name" value="ATPase_P-typ_transduc_dom_A_sf"/>
</dbReference>
<dbReference type="SUPFAM" id="SSF81653">
    <property type="entry name" value="Calcium ATPase, transduction domain A"/>
    <property type="match status" value="1"/>
</dbReference>
<keyword evidence="4 10" id="KW-0479">Metal-binding</keyword>
<protein>
    <recommendedName>
        <fullName evidence="8">P-type Zn(2+) transporter</fullName>
        <ecNumber evidence="8">7.2.2.12</ecNumber>
    </recommendedName>
</protein>
<dbReference type="PRINTS" id="PR00941">
    <property type="entry name" value="CDATPASE"/>
</dbReference>
<feature type="transmembrane region" description="Helical" evidence="10">
    <location>
        <begin position="370"/>
        <end position="395"/>
    </location>
</feature>
<dbReference type="InterPro" id="IPR023214">
    <property type="entry name" value="HAD_sf"/>
</dbReference>
<keyword evidence="6 10" id="KW-1133">Transmembrane helix</keyword>
<comment type="catalytic activity">
    <reaction evidence="9">
        <text>Zn(2+)(in) + ATP + H2O = Zn(2+)(out) + ADP + phosphate + H(+)</text>
        <dbReference type="Rhea" id="RHEA:20621"/>
        <dbReference type="ChEBI" id="CHEBI:15377"/>
        <dbReference type="ChEBI" id="CHEBI:15378"/>
        <dbReference type="ChEBI" id="CHEBI:29105"/>
        <dbReference type="ChEBI" id="CHEBI:30616"/>
        <dbReference type="ChEBI" id="CHEBI:43474"/>
        <dbReference type="ChEBI" id="CHEBI:456216"/>
        <dbReference type="EC" id="7.2.2.12"/>
    </reaction>
</comment>
<organism evidence="12 13">
    <name type="scientific">Pseudomonas abyssi</name>
    <dbReference type="NCBI Taxonomy" id="170540"/>
    <lineage>
        <taxon>Bacteria</taxon>
        <taxon>Pseudomonadati</taxon>
        <taxon>Pseudomonadota</taxon>
        <taxon>Gammaproteobacteria</taxon>
        <taxon>Pseudomonadales</taxon>
        <taxon>Pseudomonadaceae</taxon>
        <taxon>Pseudomonas</taxon>
    </lineage>
</organism>